<dbReference type="OrthoDB" id="9993879at2759"/>
<name>A0A9N9S4Z7_9DIPT</name>
<feature type="compositionally biased region" description="Low complexity" evidence="5">
    <location>
        <begin position="8"/>
        <end position="33"/>
    </location>
</feature>
<evidence type="ECO:0000256" key="5">
    <source>
        <dbReference type="SAM" id="MobiDB-lite"/>
    </source>
</evidence>
<dbReference type="InterPro" id="IPR008952">
    <property type="entry name" value="Tetraspanin_EC2_sf"/>
</dbReference>
<gene>
    <name evidence="7" type="ORF">CHIRRI_LOCUS12223</name>
</gene>
<dbReference type="Proteomes" id="UP001153620">
    <property type="component" value="Chromosome 3"/>
</dbReference>
<feature type="transmembrane region" description="Helical" evidence="6">
    <location>
        <begin position="137"/>
        <end position="162"/>
    </location>
</feature>
<dbReference type="PRINTS" id="PR00259">
    <property type="entry name" value="TMFOUR"/>
</dbReference>
<evidence type="ECO:0000256" key="6">
    <source>
        <dbReference type="SAM" id="Phobius"/>
    </source>
</evidence>
<comment type="subcellular location">
    <subcellularLocation>
        <location evidence="1">Membrane</location>
        <topology evidence="1">Multi-pass membrane protein</topology>
    </subcellularLocation>
</comment>
<evidence type="ECO:0000256" key="3">
    <source>
        <dbReference type="ARBA" id="ARBA00022989"/>
    </source>
</evidence>
<dbReference type="PANTHER" id="PTHR19282:SF544">
    <property type="entry name" value="TETRASPANIN"/>
    <property type="match status" value="1"/>
</dbReference>
<keyword evidence="3 6" id="KW-1133">Transmembrane helix</keyword>
<dbReference type="CDD" id="cd03155">
    <property type="entry name" value="CD151_like_LEL"/>
    <property type="match status" value="1"/>
</dbReference>
<feature type="transmembrane region" description="Helical" evidence="6">
    <location>
        <begin position="110"/>
        <end position="130"/>
    </location>
</feature>
<feature type="region of interest" description="Disordered" evidence="5">
    <location>
        <begin position="328"/>
        <end position="366"/>
    </location>
</feature>
<accession>A0A9N9S4Z7</accession>
<evidence type="ECO:0000256" key="4">
    <source>
        <dbReference type="ARBA" id="ARBA00023136"/>
    </source>
</evidence>
<keyword evidence="4 6" id="KW-0472">Membrane</keyword>
<evidence type="ECO:0000313" key="7">
    <source>
        <dbReference type="EMBL" id="CAG9809397.1"/>
    </source>
</evidence>
<feature type="transmembrane region" description="Helical" evidence="6">
    <location>
        <begin position="270"/>
        <end position="296"/>
    </location>
</feature>
<evidence type="ECO:0008006" key="9">
    <source>
        <dbReference type="Google" id="ProtNLM"/>
    </source>
</evidence>
<evidence type="ECO:0000256" key="1">
    <source>
        <dbReference type="ARBA" id="ARBA00004141"/>
    </source>
</evidence>
<protein>
    <recommendedName>
        <fullName evidence="9">Tetraspanin</fullName>
    </recommendedName>
</protein>
<feature type="region of interest" description="Disordered" evidence="5">
    <location>
        <begin position="1"/>
        <end position="33"/>
    </location>
</feature>
<dbReference type="PANTHER" id="PTHR19282">
    <property type="entry name" value="TETRASPANIN"/>
    <property type="match status" value="1"/>
</dbReference>
<evidence type="ECO:0000313" key="8">
    <source>
        <dbReference type="Proteomes" id="UP001153620"/>
    </source>
</evidence>
<dbReference type="SUPFAM" id="SSF48652">
    <property type="entry name" value="Tetraspanin"/>
    <property type="match status" value="1"/>
</dbReference>
<reference evidence="7" key="2">
    <citation type="submission" date="2022-10" db="EMBL/GenBank/DDBJ databases">
        <authorList>
            <consortium name="ENA_rothamsted_submissions"/>
            <consortium name="culmorum"/>
            <person name="King R."/>
        </authorList>
    </citation>
    <scope>NUCLEOTIDE SEQUENCE</scope>
</reference>
<dbReference type="EMBL" id="OU895879">
    <property type="protein sequence ID" value="CAG9809397.1"/>
    <property type="molecule type" value="Genomic_DNA"/>
</dbReference>
<dbReference type="InterPro" id="IPR018499">
    <property type="entry name" value="Tetraspanin/Peripherin"/>
</dbReference>
<sequence>MAPNKSAKNGTANKNHNNNNNNNNNNQKNGENGIENLKKKQSQKQIKVKKPKTRDSDCCSINFIKYVLIIVDIVFFMSGTAVIALSVWTLLYKHQYVALLTSSSYQFCTYALLLAGIGAILSSIIGCCGVKRENRAIILIYIILLILVFLFELSAGAVAYIYERNVSDELNMTLSDTVKSNYAINERVTKAVDLMQQNFKCCGAVKFEEYNESLWIKSTKDDLLVERDGRVVPDSCCVTFNRTCGRSFHPSNIPYTGCIYKFTDFLREQLIILGSVGLGICITKLFGIILGCSLYIKLKKLYEHNINQTPKHLMTRDRVSFIYGIDESDDERLPDPPSSINYRNSYMPDFSESSANRPDSIYDRRN</sequence>
<keyword evidence="2 6" id="KW-0812">Transmembrane</keyword>
<keyword evidence="8" id="KW-1185">Reference proteome</keyword>
<feature type="transmembrane region" description="Helical" evidence="6">
    <location>
        <begin position="66"/>
        <end position="90"/>
    </location>
</feature>
<dbReference type="AlphaFoldDB" id="A0A9N9S4Z7"/>
<evidence type="ECO:0000256" key="2">
    <source>
        <dbReference type="ARBA" id="ARBA00022692"/>
    </source>
</evidence>
<reference evidence="7" key="1">
    <citation type="submission" date="2022-01" db="EMBL/GenBank/DDBJ databases">
        <authorList>
            <person name="King R."/>
        </authorList>
    </citation>
    <scope>NUCLEOTIDE SEQUENCE</scope>
</reference>
<dbReference type="GO" id="GO:0005886">
    <property type="term" value="C:plasma membrane"/>
    <property type="evidence" value="ECO:0007669"/>
    <property type="project" value="TreeGrafter"/>
</dbReference>
<dbReference type="Pfam" id="PF00335">
    <property type="entry name" value="Tetraspanin"/>
    <property type="match status" value="1"/>
</dbReference>
<dbReference type="Gene3D" id="1.10.1450.10">
    <property type="entry name" value="Tetraspanin"/>
    <property type="match status" value="1"/>
</dbReference>
<proteinExistence type="predicted"/>
<organism evidence="7 8">
    <name type="scientific">Chironomus riparius</name>
    <dbReference type="NCBI Taxonomy" id="315576"/>
    <lineage>
        <taxon>Eukaryota</taxon>
        <taxon>Metazoa</taxon>
        <taxon>Ecdysozoa</taxon>
        <taxon>Arthropoda</taxon>
        <taxon>Hexapoda</taxon>
        <taxon>Insecta</taxon>
        <taxon>Pterygota</taxon>
        <taxon>Neoptera</taxon>
        <taxon>Endopterygota</taxon>
        <taxon>Diptera</taxon>
        <taxon>Nematocera</taxon>
        <taxon>Chironomoidea</taxon>
        <taxon>Chironomidae</taxon>
        <taxon>Chironominae</taxon>
        <taxon>Chironomus</taxon>
    </lineage>
</organism>